<feature type="domain" description="Porphobilinogen deaminase N-terminal" evidence="5">
    <location>
        <begin position="5"/>
        <end position="210"/>
    </location>
</feature>
<evidence type="ECO:0000256" key="4">
    <source>
        <dbReference type="HAMAP-Rule" id="MF_00260"/>
    </source>
</evidence>
<dbReference type="GeneID" id="8779298"/>
<keyword evidence="3 4" id="KW-0627">Porphyrin biosynthesis</keyword>
<comment type="similarity">
    <text evidence="1 4">Belongs to the HMBS family.</text>
</comment>
<evidence type="ECO:0000259" key="5">
    <source>
        <dbReference type="Pfam" id="PF01379"/>
    </source>
</evidence>
<dbReference type="EMBL" id="CP001899">
    <property type="protein sequence ID" value="ADC65914.1"/>
    <property type="molecule type" value="Genomic_DNA"/>
</dbReference>
<reference evidence="8" key="1">
    <citation type="submission" date="2010-02" db="EMBL/GenBank/DDBJ databases">
        <title>Complete sequence of Ferroglobus placidus DSM 10642.</title>
        <authorList>
            <consortium name="US DOE Joint Genome Institute"/>
            <person name="Lucas S."/>
            <person name="Copeland A."/>
            <person name="Lapidus A."/>
            <person name="Cheng J.-F."/>
            <person name="Bruce D."/>
            <person name="Goodwin L."/>
            <person name="Pitluck S."/>
            <person name="Saunders E."/>
            <person name="Brettin T."/>
            <person name="Detter J.C."/>
            <person name="Han C."/>
            <person name="Tapia R."/>
            <person name="Larimer F."/>
            <person name="Land M."/>
            <person name="Hauser L."/>
            <person name="Kyrpides N."/>
            <person name="Ivanova N."/>
            <person name="Holmes D."/>
            <person name="Lovley D."/>
            <person name="Kyrpides N."/>
            <person name="Anderson I.J."/>
            <person name="Woyke T."/>
        </authorList>
    </citation>
    <scope>NUCLEOTIDE SEQUENCE [LARGE SCALE GENOMIC DNA]</scope>
    <source>
        <strain evidence="8">DSM 10642 / AEDII12DO</strain>
    </source>
</reference>
<feature type="domain" description="Porphobilinogen deaminase C-terminal" evidence="6">
    <location>
        <begin position="223"/>
        <end position="288"/>
    </location>
</feature>
<organism evidence="7 8">
    <name type="scientific">Ferroglobus placidus (strain DSM 10642 / AEDII12DO)</name>
    <dbReference type="NCBI Taxonomy" id="589924"/>
    <lineage>
        <taxon>Archaea</taxon>
        <taxon>Methanobacteriati</taxon>
        <taxon>Methanobacteriota</taxon>
        <taxon>Archaeoglobi</taxon>
        <taxon>Archaeoglobales</taxon>
        <taxon>Archaeoglobaceae</taxon>
        <taxon>Ferroglobus</taxon>
    </lineage>
</organism>
<dbReference type="UniPathway" id="UPA00251">
    <property type="reaction ID" value="UER00319"/>
</dbReference>
<dbReference type="AlphaFoldDB" id="D3RZK1"/>
<proteinExistence type="inferred from homology"/>
<dbReference type="EC" id="2.5.1.61" evidence="4"/>
<sequence>MSERVVIGSRGSKLALAQAEKVKKLLEERDFEVEVKVIKTHGDIMKDKPLHEFKGMGAFVRAIDEALKRGEIDLAVHSYKDVPSQRVEGTVIAAVLERESACDAFISREGLKFEEMPVASKIGTSSLRRRAFVKKLRKDLEVENLRGNLDTRLRKLREGFYDGIIVAEAGLIRLGLDKEIEYERLNPEVFVPSANQGVIAVASRENEAELFSFLNHEKTRLETDVERAVLRELGIGCAIPAGIYAKAEGKVRLIVEILSEEGEKSVRVDEKLSKENAVEEAVEIAKNLKSFI</sequence>
<dbReference type="GO" id="GO:0006782">
    <property type="term" value="P:protoporphyrinogen IX biosynthetic process"/>
    <property type="evidence" value="ECO:0007669"/>
    <property type="project" value="UniProtKB-UniRule"/>
</dbReference>
<dbReference type="Proteomes" id="UP000002613">
    <property type="component" value="Chromosome"/>
</dbReference>
<evidence type="ECO:0000256" key="2">
    <source>
        <dbReference type="ARBA" id="ARBA00022679"/>
    </source>
</evidence>
<comment type="cofactor">
    <cofactor evidence="4">
        <name>dipyrromethane</name>
        <dbReference type="ChEBI" id="CHEBI:60342"/>
    </cofactor>
    <text evidence="4">Binds 1 dipyrromethane group covalently.</text>
</comment>
<comment type="miscellaneous">
    <text evidence="4">The porphobilinogen subunits are added to the dipyrromethane group.</text>
</comment>
<dbReference type="NCBIfam" id="TIGR00212">
    <property type="entry name" value="hemC"/>
    <property type="match status" value="1"/>
</dbReference>
<dbReference type="FunFam" id="3.40.190.10:FF:000005">
    <property type="entry name" value="Porphobilinogen deaminase"/>
    <property type="match status" value="1"/>
</dbReference>
<evidence type="ECO:0000259" key="6">
    <source>
        <dbReference type="Pfam" id="PF03900"/>
    </source>
</evidence>
<reference evidence="7 8" key="2">
    <citation type="journal article" date="2011" name="Stand. Genomic Sci.">
        <title>Complete genome sequence of Ferroglobus placidus AEDII12DO.</title>
        <authorList>
            <person name="Anderson I."/>
            <person name="Risso C."/>
            <person name="Holmes D."/>
            <person name="Lucas S."/>
            <person name="Copeland A."/>
            <person name="Lapidus A."/>
            <person name="Cheng J.F."/>
            <person name="Bruce D."/>
            <person name="Goodwin L."/>
            <person name="Pitluck S."/>
            <person name="Saunders E."/>
            <person name="Brettin T."/>
            <person name="Detter J.C."/>
            <person name="Han C."/>
            <person name="Tapia R."/>
            <person name="Larimer F."/>
            <person name="Land M."/>
            <person name="Hauser L."/>
            <person name="Woyke T."/>
            <person name="Lovley D."/>
            <person name="Kyrpides N."/>
            <person name="Ivanova N."/>
        </authorList>
    </citation>
    <scope>NUCLEOTIDE SEQUENCE [LARGE SCALE GENOMIC DNA]</scope>
    <source>
        <strain evidence="8">DSM 10642 / AEDII12DO</strain>
    </source>
</reference>
<dbReference type="InterPro" id="IPR022417">
    <property type="entry name" value="Porphobilin_deaminase_N"/>
</dbReference>
<comment type="catalytic activity">
    <reaction evidence="4">
        <text>4 porphobilinogen + H2O = hydroxymethylbilane + 4 NH4(+)</text>
        <dbReference type="Rhea" id="RHEA:13185"/>
        <dbReference type="ChEBI" id="CHEBI:15377"/>
        <dbReference type="ChEBI" id="CHEBI:28938"/>
        <dbReference type="ChEBI" id="CHEBI:57845"/>
        <dbReference type="ChEBI" id="CHEBI:58126"/>
        <dbReference type="EC" id="2.5.1.61"/>
    </reaction>
</comment>
<dbReference type="PANTHER" id="PTHR11557">
    <property type="entry name" value="PORPHOBILINOGEN DEAMINASE"/>
    <property type="match status" value="1"/>
</dbReference>
<gene>
    <name evidence="4" type="primary">hemC</name>
    <name evidence="7" type="ordered locus">Ferp_1771</name>
</gene>
<protein>
    <recommendedName>
        <fullName evidence="4">Probable porphobilinogen deaminase</fullName>
        <shortName evidence="4">PBG</shortName>
        <ecNumber evidence="4">2.5.1.61</ecNumber>
    </recommendedName>
    <alternativeName>
        <fullName evidence="4">Hydroxymethylbilane synthase</fullName>
        <shortName evidence="4">HMBS</shortName>
    </alternativeName>
    <alternativeName>
        <fullName evidence="4">Pre-uroporphyrinogen synthase</fullName>
    </alternativeName>
</protein>
<accession>D3RZK1</accession>
<evidence type="ECO:0000256" key="1">
    <source>
        <dbReference type="ARBA" id="ARBA00005638"/>
    </source>
</evidence>
<feature type="modified residue" description="S-(dipyrrolylmethanemethyl)cysteine" evidence="4">
    <location>
        <position position="237"/>
    </location>
</feature>
<dbReference type="SUPFAM" id="SSF53850">
    <property type="entry name" value="Periplasmic binding protein-like II"/>
    <property type="match status" value="1"/>
</dbReference>
<dbReference type="eggNOG" id="arCOG04299">
    <property type="taxonomic scope" value="Archaea"/>
</dbReference>
<keyword evidence="8" id="KW-1185">Reference proteome</keyword>
<comment type="pathway">
    <text evidence="4">Porphyrin-containing compound metabolism; protoporphyrin-IX biosynthesis; coproporphyrinogen-III from 5-aminolevulinate: step 2/4.</text>
</comment>
<dbReference type="SUPFAM" id="SSF54782">
    <property type="entry name" value="Porphobilinogen deaminase (hydroxymethylbilane synthase), C-terminal domain"/>
    <property type="match status" value="1"/>
</dbReference>
<dbReference type="PaxDb" id="589924-Ferp_1771"/>
<dbReference type="HOGENOM" id="CLU_019704_1_0_2"/>
<dbReference type="GO" id="GO:0004418">
    <property type="term" value="F:hydroxymethylbilane synthase activity"/>
    <property type="evidence" value="ECO:0007669"/>
    <property type="project" value="UniProtKB-UniRule"/>
</dbReference>
<dbReference type="Pfam" id="PF03900">
    <property type="entry name" value="Porphobil_deamC"/>
    <property type="match status" value="1"/>
</dbReference>
<dbReference type="OrthoDB" id="8042at2157"/>
<comment type="function">
    <text evidence="4">Tetrapolymerization of the monopyrrole PBG into the hydroxymethylbilane pre-uroporphyrinogen in several discrete steps.</text>
</comment>
<dbReference type="STRING" id="589924.Ferp_1771"/>
<dbReference type="Gene3D" id="3.40.190.10">
    <property type="entry name" value="Periplasmic binding protein-like II"/>
    <property type="match status" value="2"/>
</dbReference>
<dbReference type="InterPro" id="IPR036803">
    <property type="entry name" value="Porphobilinogen_deaminase_C_sf"/>
</dbReference>
<evidence type="ECO:0000256" key="3">
    <source>
        <dbReference type="ARBA" id="ARBA00023244"/>
    </source>
</evidence>
<dbReference type="Gene3D" id="3.30.160.40">
    <property type="entry name" value="Porphobilinogen deaminase, C-terminal domain"/>
    <property type="match status" value="1"/>
</dbReference>
<dbReference type="RefSeq" id="WP_012966253.1">
    <property type="nucleotide sequence ID" value="NC_013849.1"/>
</dbReference>
<dbReference type="Pfam" id="PF01379">
    <property type="entry name" value="Porphobil_deam"/>
    <property type="match status" value="1"/>
</dbReference>
<keyword evidence="2 4" id="KW-0808">Transferase</keyword>
<dbReference type="InterPro" id="IPR000860">
    <property type="entry name" value="HemC"/>
</dbReference>
<dbReference type="InterPro" id="IPR022418">
    <property type="entry name" value="Porphobilinogen_deaminase_C"/>
</dbReference>
<dbReference type="GO" id="GO:0005737">
    <property type="term" value="C:cytoplasm"/>
    <property type="evidence" value="ECO:0007669"/>
    <property type="project" value="UniProtKB-UniRule"/>
</dbReference>
<evidence type="ECO:0000313" key="8">
    <source>
        <dbReference type="Proteomes" id="UP000002613"/>
    </source>
</evidence>
<dbReference type="PIRSF" id="PIRSF001438">
    <property type="entry name" value="4pyrrol_synth_OHMeBilane_synth"/>
    <property type="match status" value="1"/>
</dbReference>
<dbReference type="KEGG" id="fpl:Ferp_1771"/>
<name>D3RZK1_FERPA</name>
<dbReference type="HAMAP" id="MF_00260">
    <property type="entry name" value="Porphobil_deam"/>
    <property type="match status" value="1"/>
</dbReference>
<dbReference type="PRINTS" id="PR00151">
    <property type="entry name" value="PORPHBDMNASE"/>
</dbReference>
<evidence type="ECO:0000313" key="7">
    <source>
        <dbReference type="EMBL" id="ADC65914.1"/>
    </source>
</evidence>
<dbReference type="PANTHER" id="PTHR11557:SF0">
    <property type="entry name" value="PORPHOBILINOGEN DEAMINASE"/>
    <property type="match status" value="1"/>
</dbReference>